<dbReference type="EC" id="2.3.-.-" evidence="2"/>
<evidence type="ECO:0000313" key="3">
    <source>
        <dbReference type="Proteomes" id="UP001596025"/>
    </source>
</evidence>
<dbReference type="EMBL" id="JBHSGR010000007">
    <property type="protein sequence ID" value="MFC4693405.1"/>
    <property type="molecule type" value="Genomic_DNA"/>
</dbReference>
<dbReference type="RefSeq" id="WP_387988124.1">
    <property type="nucleotide sequence ID" value="NZ_JBHSGR010000007.1"/>
</dbReference>
<dbReference type="GO" id="GO:0016746">
    <property type="term" value="F:acyltransferase activity"/>
    <property type="evidence" value="ECO:0007669"/>
    <property type="project" value="UniProtKB-KW"/>
</dbReference>
<sequence>MSTPSTTTERALDAAGPLTEAVLADGTPALVWPLLDTDGEALRAGYAELSPESRRSRFLTDLPELSDSLLRLLVDGVDGVDHVAVVLTAFPVDGGARPVGVARLVRWPGEPETADVAVTVLDSWQGRGVGRALLDAVLARRPRNVVRLRTTVAAHNRASLGMLRRAGRLTARHEGGGELTVEVTDLPPVP</sequence>
<keyword evidence="2" id="KW-0808">Transferase</keyword>
<organism evidence="2 3">
    <name type="scientific">Geodermatophilus arenarius</name>
    <dbReference type="NCBI Taxonomy" id="1137990"/>
    <lineage>
        <taxon>Bacteria</taxon>
        <taxon>Bacillati</taxon>
        <taxon>Actinomycetota</taxon>
        <taxon>Actinomycetes</taxon>
        <taxon>Geodermatophilales</taxon>
        <taxon>Geodermatophilaceae</taxon>
        <taxon>Geodermatophilus</taxon>
    </lineage>
</organism>
<accession>A0ABV9LK10</accession>
<dbReference type="Pfam" id="PF00583">
    <property type="entry name" value="Acetyltransf_1"/>
    <property type="match status" value="1"/>
</dbReference>
<gene>
    <name evidence="2" type="ORF">ACFO3M_08410</name>
</gene>
<dbReference type="Gene3D" id="3.40.630.30">
    <property type="match status" value="1"/>
</dbReference>
<dbReference type="InterPro" id="IPR016181">
    <property type="entry name" value="Acyl_CoA_acyltransferase"/>
</dbReference>
<dbReference type="SUPFAM" id="SSF55729">
    <property type="entry name" value="Acyl-CoA N-acyltransferases (Nat)"/>
    <property type="match status" value="1"/>
</dbReference>
<comment type="caution">
    <text evidence="2">The sequence shown here is derived from an EMBL/GenBank/DDBJ whole genome shotgun (WGS) entry which is preliminary data.</text>
</comment>
<dbReference type="CDD" id="cd04301">
    <property type="entry name" value="NAT_SF"/>
    <property type="match status" value="1"/>
</dbReference>
<name>A0ABV9LK10_9ACTN</name>
<evidence type="ECO:0000313" key="2">
    <source>
        <dbReference type="EMBL" id="MFC4693405.1"/>
    </source>
</evidence>
<proteinExistence type="predicted"/>
<keyword evidence="3" id="KW-1185">Reference proteome</keyword>
<dbReference type="InterPro" id="IPR000182">
    <property type="entry name" value="GNAT_dom"/>
</dbReference>
<protein>
    <submittedName>
        <fullName evidence="2">GNAT family N-acetyltransferase</fullName>
        <ecNumber evidence="2">2.3.-.-</ecNumber>
    </submittedName>
</protein>
<reference evidence="3" key="1">
    <citation type="journal article" date="2019" name="Int. J. Syst. Evol. Microbiol.">
        <title>The Global Catalogue of Microorganisms (GCM) 10K type strain sequencing project: providing services to taxonomists for standard genome sequencing and annotation.</title>
        <authorList>
            <consortium name="The Broad Institute Genomics Platform"/>
            <consortium name="The Broad Institute Genome Sequencing Center for Infectious Disease"/>
            <person name="Wu L."/>
            <person name="Ma J."/>
        </authorList>
    </citation>
    <scope>NUCLEOTIDE SEQUENCE [LARGE SCALE GENOMIC DNA]</scope>
    <source>
        <strain evidence="3">CCUG 62763</strain>
    </source>
</reference>
<feature type="domain" description="N-acetyltransferase" evidence="1">
    <location>
        <begin position="29"/>
        <end position="190"/>
    </location>
</feature>
<keyword evidence="2" id="KW-0012">Acyltransferase</keyword>
<dbReference type="Proteomes" id="UP001596025">
    <property type="component" value="Unassembled WGS sequence"/>
</dbReference>
<evidence type="ECO:0000259" key="1">
    <source>
        <dbReference type="PROSITE" id="PS51186"/>
    </source>
</evidence>
<dbReference type="PROSITE" id="PS51186">
    <property type="entry name" value="GNAT"/>
    <property type="match status" value="1"/>
</dbReference>